<sequence length="378" mass="42859">MQVEVDFILKAIGMILIGALIGAITNHLAIRMLFRPLEAKYIGKYRIPFTPGLIPKRRDELAANLGRTVVKHLLTPEGISKRLQQPVVYEAITRMIQQELQKWTRSTITIREIAERFVTNPEERLHHQMEQRIDQELATMIDAIKTARLSEVIGDGGTTKIKAAIPGIVEALLHQTEQYFESPAGKMKLEETVAQFIQSKLGGGMFGMLLANVNIVEMIQPELKRVIQGKSTHQFISEMVEQEVGTLLEQPVESLLEVETERQITERMKSEILTRIPLTKLWDTQLHELLEPFEARISQEMVPVLSKQVVVRLVEQVERILATLDLETIVREEVDLLDTAYLEEIVLSISRREFRAITWLGGLLGGLIGVIQAILLIV</sequence>
<keyword evidence="3 6" id="KW-0812">Transmembrane</keyword>
<evidence type="ECO:0000256" key="2">
    <source>
        <dbReference type="ARBA" id="ARBA00008053"/>
    </source>
</evidence>
<name>A0ABT6R3S0_9BACL</name>
<dbReference type="Pfam" id="PF04286">
    <property type="entry name" value="DUF445"/>
    <property type="match status" value="1"/>
</dbReference>
<evidence type="ECO:0000256" key="3">
    <source>
        <dbReference type="ARBA" id="ARBA00022692"/>
    </source>
</evidence>
<evidence type="ECO:0000313" key="8">
    <source>
        <dbReference type="Proteomes" id="UP001243286"/>
    </source>
</evidence>
<dbReference type="EMBL" id="JASBQV010000018">
    <property type="protein sequence ID" value="MDI3235592.1"/>
    <property type="molecule type" value="Genomic_DNA"/>
</dbReference>
<feature type="transmembrane region" description="Helical" evidence="6">
    <location>
        <begin position="357"/>
        <end position="377"/>
    </location>
</feature>
<protein>
    <submittedName>
        <fullName evidence="7">DUF445 family protein</fullName>
    </submittedName>
</protein>
<keyword evidence="4 6" id="KW-1133">Transmembrane helix</keyword>
<evidence type="ECO:0000313" key="7">
    <source>
        <dbReference type="EMBL" id="MDI3235592.1"/>
    </source>
</evidence>
<comment type="caution">
    <text evidence="7">The sequence shown here is derived from an EMBL/GenBank/DDBJ whole genome shotgun (WGS) entry which is preliminary data.</text>
</comment>
<accession>A0ABT6R3S0</accession>
<evidence type="ECO:0000256" key="6">
    <source>
        <dbReference type="SAM" id="Phobius"/>
    </source>
</evidence>
<feature type="transmembrane region" description="Helical" evidence="6">
    <location>
        <begin position="12"/>
        <end position="34"/>
    </location>
</feature>
<evidence type="ECO:0000256" key="5">
    <source>
        <dbReference type="ARBA" id="ARBA00023136"/>
    </source>
</evidence>
<dbReference type="InterPro" id="IPR007383">
    <property type="entry name" value="DUF445"/>
</dbReference>
<dbReference type="PANTHER" id="PTHR35791:SF1">
    <property type="entry name" value="UPF0754 MEMBRANE PROTEIN YHEB"/>
    <property type="match status" value="1"/>
</dbReference>
<reference evidence="7 8" key="1">
    <citation type="submission" date="2023-04" db="EMBL/GenBank/DDBJ databases">
        <title>Antarctic isolates genomes.</title>
        <authorList>
            <person name="Dimov S.G."/>
        </authorList>
    </citation>
    <scope>NUCLEOTIDE SEQUENCE [LARGE SCALE GENOMIC DNA]</scope>
    <source>
        <strain evidence="7 8">AL19</strain>
    </source>
</reference>
<comment type="subcellular location">
    <subcellularLocation>
        <location evidence="1">Endomembrane system</location>
    </subcellularLocation>
</comment>
<comment type="similarity">
    <text evidence="2">Belongs to the UPF0754 family.</text>
</comment>
<keyword evidence="8" id="KW-1185">Reference proteome</keyword>
<organism evidence="7 8">
    <name type="scientific">Exiguobacterium antarcticum</name>
    <dbReference type="NCBI Taxonomy" id="132920"/>
    <lineage>
        <taxon>Bacteria</taxon>
        <taxon>Bacillati</taxon>
        <taxon>Bacillota</taxon>
        <taxon>Bacilli</taxon>
        <taxon>Bacillales</taxon>
        <taxon>Bacillales Family XII. Incertae Sedis</taxon>
        <taxon>Exiguobacterium</taxon>
    </lineage>
</organism>
<dbReference type="RefSeq" id="WP_282356658.1">
    <property type="nucleotide sequence ID" value="NZ_JASBQV010000018.1"/>
</dbReference>
<proteinExistence type="inferred from homology"/>
<dbReference type="PANTHER" id="PTHR35791">
    <property type="entry name" value="UPF0754 MEMBRANE PROTEIN YHEB"/>
    <property type="match status" value="1"/>
</dbReference>
<evidence type="ECO:0000256" key="4">
    <source>
        <dbReference type="ARBA" id="ARBA00022989"/>
    </source>
</evidence>
<gene>
    <name evidence="7" type="ORF">QK289_11300</name>
</gene>
<evidence type="ECO:0000256" key="1">
    <source>
        <dbReference type="ARBA" id="ARBA00004308"/>
    </source>
</evidence>
<dbReference type="Proteomes" id="UP001243286">
    <property type="component" value="Unassembled WGS sequence"/>
</dbReference>
<keyword evidence="5 6" id="KW-0472">Membrane</keyword>